<feature type="region of interest" description="Disordered" evidence="1">
    <location>
        <begin position="286"/>
        <end position="362"/>
    </location>
</feature>
<evidence type="ECO:0000313" key="3">
    <source>
        <dbReference type="Proteomes" id="UP001328107"/>
    </source>
</evidence>
<keyword evidence="3" id="KW-1185">Reference proteome</keyword>
<dbReference type="Gene3D" id="2.30.29.30">
    <property type="entry name" value="Pleckstrin-homology domain (PH domain)/Phosphotyrosine-binding domain (PTB)"/>
    <property type="match status" value="1"/>
</dbReference>
<feature type="compositionally biased region" description="Low complexity" evidence="1">
    <location>
        <begin position="304"/>
        <end position="326"/>
    </location>
</feature>
<gene>
    <name evidence="2" type="ORF">PMAYCL1PPCAC_12567</name>
</gene>
<name>A0AAN4ZQ47_9BILA</name>
<organism evidence="2 3">
    <name type="scientific">Pristionchus mayeri</name>
    <dbReference type="NCBI Taxonomy" id="1317129"/>
    <lineage>
        <taxon>Eukaryota</taxon>
        <taxon>Metazoa</taxon>
        <taxon>Ecdysozoa</taxon>
        <taxon>Nematoda</taxon>
        <taxon>Chromadorea</taxon>
        <taxon>Rhabditida</taxon>
        <taxon>Rhabditina</taxon>
        <taxon>Diplogasteromorpha</taxon>
        <taxon>Diplogasteroidea</taxon>
        <taxon>Neodiplogasteridae</taxon>
        <taxon>Pristionchus</taxon>
    </lineage>
</organism>
<evidence type="ECO:0000256" key="1">
    <source>
        <dbReference type="SAM" id="MobiDB-lite"/>
    </source>
</evidence>
<protein>
    <recommendedName>
        <fullName evidence="4">RanBD1 domain-containing protein</fullName>
    </recommendedName>
</protein>
<dbReference type="CDD" id="cd13170">
    <property type="entry name" value="RanBD_NUP50"/>
    <property type="match status" value="1"/>
</dbReference>
<accession>A0AAN4ZQ47</accession>
<feature type="compositionally biased region" description="Basic and acidic residues" evidence="1">
    <location>
        <begin position="73"/>
        <end position="86"/>
    </location>
</feature>
<evidence type="ECO:0008006" key="4">
    <source>
        <dbReference type="Google" id="ProtNLM"/>
    </source>
</evidence>
<dbReference type="AlphaFoldDB" id="A0AAN4ZQ47"/>
<evidence type="ECO:0000313" key="2">
    <source>
        <dbReference type="EMBL" id="GMR42372.1"/>
    </source>
</evidence>
<proteinExistence type="predicted"/>
<feature type="region of interest" description="Disordered" evidence="1">
    <location>
        <begin position="227"/>
        <end position="272"/>
    </location>
</feature>
<dbReference type="InterPro" id="IPR011993">
    <property type="entry name" value="PH-like_dom_sf"/>
</dbReference>
<feature type="region of interest" description="Disordered" evidence="1">
    <location>
        <begin position="73"/>
        <end position="107"/>
    </location>
</feature>
<feature type="non-terminal residue" evidence="2">
    <location>
        <position position="1"/>
    </location>
</feature>
<feature type="compositionally biased region" description="Basic and acidic residues" evidence="1">
    <location>
        <begin position="234"/>
        <end position="264"/>
    </location>
</feature>
<feature type="compositionally biased region" description="Low complexity" evidence="1">
    <location>
        <begin position="342"/>
        <end position="352"/>
    </location>
</feature>
<feature type="compositionally biased region" description="Basic and acidic residues" evidence="1">
    <location>
        <begin position="96"/>
        <end position="107"/>
    </location>
</feature>
<comment type="caution">
    <text evidence="2">The sequence shown here is derived from an EMBL/GenBank/DDBJ whole genome shotgun (WGS) entry which is preliminary data.</text>
</comment>
<reference evidence="3" key="1">
    <citation type="submission" date="2022-10" db="EMBL/GenBank/DDBJ databases">
        <title>Genome assembly of Pristionchus species.</title>
        <authorList>
            <person name="Yoshida K."/>
            <person name="Sommer R.J."/>
        </authorList>
    </citation>
    <scope>NUCLEOTIDE SEQUENCE [LARGE SCALE GENOMIC DNA]</scope>
    <source>
        <strain evidence="3">RS5460</strain>
    </source>
</reference>
<dbReference type="SUPFAM" id="SSF50729">
    <property type="entry name" value="PH domain-like"/>
    <property type="match status" value="1"/>
</dbReference>
<dbReference type="EMBL" id="BTRK01000003">
    <property type="protein sequence ID" value="GMR42372.1"/>
    <property type="molecule type" value="Genomic_DNA"/>
</dbReference>
<dbReference type="Proteomes" id="UP001328107">
    <property type="component" value="Unassembled WGS sequence"/>
</dbReference>
<sequence>NCRMARDETSISTLSFEKRTQQLNSKFAILNRDFVRFLCDEVSNDAEVDLTPTVKSYMDNVKDLRKMYNLETKEGEKRERDGENVRKKVTARRRLKGEGESSKEVHRTLPSIPKTPQLKMSTPAGLSAPSKLEMSADISAISPFGGCNSALNKTEESDATLKALPPTIGAPSGGAGGRKRAIRGGGPLGDGESVVFRGATESSIAAPTITVKPPPILFELPKATAGFWNTKPSAGDKKEEKKEEMKEDEKKEGEKGDEKKEEIKPFSFGSTAAPKFTGFNFGGIAASSSSTESPANKPPPSTGAFSLFAAPTSSSSASTSSTPTLTFGLAQPSGGMKVPPFASSATATTANEGEGEEEGEYVPPKAEVVENKEEDAKISLKCAVFKLEGGEYTKMGVGQLYVKENEGKSSLLVRAATAIGTIWVNGRIDGTMKAEKATDDKIRVTVPVSASEMKTFLIRIGRKEDADKVLSTLKDGGAK</sequence>
<feature type="region of interest" description="Disordered" evidence="1">
    <location>
        <begin position="166"/>
        <end position="190"/>
    </location>
</feature>